<keyword evidence="3" id="KW-1185">Reference proteome</keyword>
<gene>
    <name evidence="2" type="ORF">EBM89_02965</name>
</gene>
<dbReference type="EMBL" id="RFFI01000009">
    <property type="protein sequence ID" value="RMI13813.1"/>
    <property type="molecule type" value="Genomic_DNA"/>
</dbReference>
<keyword evidence="1" id="KW-0472">Membrane</keyword>
<keyword evidence="1" id="KW-1133">Transmembrane helix</keyword>
<proteinExistence type="predicted"/>
<name>A0A3M2JQ99_9CELL</name>
<dbReference type="Proteomes" id="UP000269289">
    <property type="component" value="Unassembled WGS sequence"/>
</dbReference>
<dbReference type="RefSeq" id="WP_122147971.1">
    <property type="nucleotide sequence ID" value="NZ_RFFI01000009.1"/>
</dbReference>
<dbReference type="AlphaFoldDB" id="A0A3M2JQ99"/>
<sequence>MLPEAPSSDYLLLTLIIAVTGGVPYAVMLVAPVVLRHRREATEPRRTAPAWVLVAVPVLLVAWWFAAAWLFLAD</sequence>
<protein>
    <submittedName>
        <fullName evidence="2">Uncharacterized protein</fullName>
    </submittedName>
</protein>
<feature type="transmembrane region" description="Helical" evidence="1">
    <location>
        <begin position="47"/>
        <end position="72"/>
    </location>
</feature>
<evidence type="ECO:0000313" key="3">
    <source>
        <dbReference type="Proteomes" id="UP000269289"/>
    </source>
</evidence>
<reference evidence="2 3" key="1">
    <citation type="submission" date="2018-10" db="EMBL/GenBank/DDBJ databases">
        <title>Isolation, diversity and antifungal activity of actinobacteria from wheat.</title>
        <authorList>
            <person name="Han C."/>
        </authorList>
    </citation>
    <scope>NUCLEOTIDE SEQUENCE [LARGE SCALE GENOMIC DNA]</scope>
    <source>
        <strain evidence="2 3">NEAU-YY56</strain>
    </source>
</reference>
<accession>A0A3M2JQ99</accession>
<feature type="transmembrane region" description="Helical" evidence="1">
    <location>
        <begin position="12"/>
        <end position="35"/>
    </location>
</feature>
<organism evidence="2 3">
    <name type="scientific">Cellulomonas triticagri</name>
    <dbReference type="NCBI Taxonomy" id="2483352"/>
    <lineage>
        <taxon>Bacteria</taxon>
        <taxon>Bacillati</taxon>
        <taxon>Actinomycetota</taxon>
        <taxon>Actinomycetes</taxon>
        <taxon>Micrococcales</taxon>
        <taxon>Cellulomonadaceae</taxon>
        <taxon>Cellulomonas</taxon>
    </lineage>
</organism>
<evidence type="ECO:0000313" key="2">
    <source>
        <dbReference type="EMBL" id="RMI13813.1"/>
    </source>
</evidence>
<evidence type="ECO:0000256" key="1">
    <source>
        <dbReference type="SAM" id="Phobius"/>
    </source>
</evidence>
<keyword evidence="1" id="KW-0812">Transmembrane</keyword>
<comment type="caution">
    <text evidence="2">The sequence shown here is derived from an EMBL/GenBank/DDBJ whole genome shotgun (WGS) entry which is preliminary data.</text>
</comment>